<dbReference type="AlphaFoldDB" id="Q2LEU9"/>
<evidence type="ECO:0000259" key="2">
    <source>
        <dbReference type="Pfam" id="PF06048"/>
    </source>
</evidence>
<accession>Q2LEU9</accession>
<geneLocation type="plasmid" evidence="3">
    <name>pRL2</name>
</geneLocation>
<gene>
    <name evidence="3" type="ORF">pRL2.4c</name>
</gene>
<dbReference type="EMBL" id="DQ322650">
    <property type="protein sequence ID" value="ABC67366.2"/>
    <property type="molecule type" value="Genomic_DNA"/>
</dbReference>
<dbReference type="Pfam" id="PF06048">
    <property type="entry name" value="DUF927"/>
    <property type="match status" value="1"/>
</dbReference>
<feature type="region of interest" description="Disordered" evidence="1">
    <location>
        <begin position="566"/>
        <end position="623"/>
    </location>
</feature>
<name>Q2LEU9_9ACTN</name>
<reference evidence="3" key="1">
    <citation type="journal article" date="2006" name="Appl. Environ. Microbiol.">
        <title>Diversity of telomere palindromic sequences and replication genes among Streptomyces linear plasmids.</title>
        <authorList>
            <person name="Zhang R."/>
            <person name="Yang Y."/>
            <person name="Fang P."/>
            <person name="Jiang C."/>
            <person name="Xu L."/>
            <person name="Zhu Y."/>
            <person name="Shen M."/>
            <person name="Xia H."/>
            <person name="Zhao J."/>
            <person name="Chen T."/>
            <person name="Qin Z."/>
        </authorList>
    </citation>
    <scope>NUCLEOTIDE SEQUENCE</scope>
    <source>
        <strain evidence="3">44414</strain>
        <plasmid evidence="3">pRL2</plasmid>
    </source>
</reference>
<feature type="domain" description="DUF927" evidence="2">
    <location>
        <begin position="168"/>
        <end position="276"/>
    </location>
</feature>
<evidence type="ECO:0000313" key="3">
    <source>
        <dbReference type="EMBL" id="ABC67366.2"/>
    </source>
</evidence>
<dbReference type="RefSeq" id="WP_011475429.1">
    <property type="nucleotide sequence ID" value="NC_007927.1"/>
</dbReference>
<organism evidence="3">
    <name type="scientific">Streptomyces sp. 44414</name>
    <dbReference type="NCBI Taxonomy" id="364103"/>
    <lineage>
        <taxon>Bacteria</taxon>
        <taxon>Bacillati</taxon>
        <taxon>Actinomycetota</taxon>
        <taxon>Actinomycetes</taxon>
        <taxon>Kitasatosporales</taxon>
        <taxon>Streptomycetaceae</taxon>
        <taxon>Streptomyces</taxon>
    </lineage>
</organism>
<dbReference type="InterPro" id="IPR009270">
    <property type="entry name" value="DUF927"/>
</dbReference>
<proteinExistence type="predicted"/>
<evidence type="ECO:0000256" key="1">
    <source>
        <dbReference type="SAM" id="MobiDB-lite"/>
    </source>
</evidence>
<feature type="compositionally biased region" description="Low complexity" evidence="1">
    <location>
        <begin position="574"/>
        <end position="590"/>
    </location>
</feature>
<feature type="compositionally biased region" description="Low complexity" evidence="1">
    <location>
        <begin position="607"/>
        <end position="623"/>
    </location>
</feature>
<keyword evidence="3" id="KW-0614">Plasmid</keyword>
<sequence>MSSGSWAYSIGAGSYPRGVYLLSRGDDARWELVAPLPYVLEVVLRRGGHRKITIREFRLSADAAGTMTILCNRDGLKTGIWMEQLDFGFAPLDDKVVKAAGTAISKLAEDAPRVEAVPSWTADGLQLPPGDVGPYGYGDTCGSEEQAREIWDRAGTILGEEGNENGALFMGVAIGGLFLAPFKLQCFICHTCGGSSGGKSSIMKLTVSAFGRVEDVMGNWNLAKVGNSEDLLRLGCLTNFRDEIGMMGRLTPREAEQIIFQLTEGAQRTRARQKGGGTDRTAKYKGVIMSSGNDSLLGMATEQEGLNVRVLELPNQMTADAETSDELARLADLAYGWPLKWMRDDITLEGAWEEIAKARRDLGVDRVTGPDARIGRNVAIGVAGAALFEQITRTEGARANALKAGLALFQQQVTEMRETSMKQGDKLLAVISETFASKPSLFPSKTAYTSAALGPNALETVSEAYGCVYDEDGERRIAVFSNKLKAICAAADIVSPRTGLRDLRRDGLLVLEESNSRQGLTKREWLGDSIGYVYCYVIRRLKEQDPETFSAGPGEVAEDLPLAPMPTLDEHLRTPAAPRPATAEGAGPATVPKAVVPGQSVPASVVQEQPEPSPAAAAPAPARRSAPATVSVWAAENGYLMEAAGSGSVALEGEAATSLPAMLALLRSVATTEDVTVVIAPELRATYGLADECWPRVKGSVWERQSRKADREAAEAFQVPWKSVVEAGWHQPFRVGEPPHIMPMSVLQHAQYPGMTRVLVAEWLTEGTFPRDVDEPELPGSLELAYRLHRFTELTGWTFSVSAARTALNALKGMLKSPTVRRKPRFVADSSRWPSYDYLNTWSRELTEDERAMRRVHGYDGNKNYLPAYSEALVAVNELERVMYPEFDPKMAGLWLITVPTWPHKLLPAPVVHAASGSKTWVTTAIIRLYAEAGIEVEIQEAWIAQGTQYKAFRDFKEIVHKAFKELEAGALDDSRKPVDPEERAVYNALKGTFRTLHGKLQDGTQKTIARPDWGYAIRDAAWTGILRKAYKAGGVIPLSKDNRPTENPRFPVKLDLDELIYLSDADTHDQDVPAGLVLGTGLGQFKAKTNVTVDEWMGA</sequence>
<protein>
    <submittedName>
        <fullName evidence="3">PRL2-4</fullName>
    </submittedName>
</protein>